<dbReference type="InterPro" id="IPR029061">
    <property type="entry name" value="THDP-binding"/>
</dbReference>
<dbReference type="EMBL" id="CP002606">
    <property type="protein sequence ID" value="AEA34487.1"/>
    <property type="molecule type" value="Genomic_DNA"/>
</dbReference>
<reference evidence="3 4" key="1">
    <citation type="journal article" date="2011" name="Stand. Genomic Sci.">
        <title>Complete genome sequence of the thermophilic sulfur-reducer Hippea maritima type strain (MH(2)).</title>
        <authorList>
            <person name="Huntemann M."/>
            <person name="Lu M."/>
            <person name="Nolan M."/>
            <person name="Lapidus A."/>
            <person name="Lucas S."/>
            <person name="Hammon N."/>
            <person name="Deshpande S."/>
            <person name="Cheng J.F."/>
            <person name="Tapia R."/>
            <person name="Han C."/>
            <person name="Goodwin L."/>
            <person name="Pitluck S."/>
            <person name="Liolios K."/>
            <person name="Pagani I."/>
            <person name="Ivanova N."/>
            <person name="Ovchinikova G."/>
            <person name="Pati A."/>
            <person name="Chen A."/>
            <person name="Palaniappan K."/>
            <person name="Land M."/>
            <person name="Hauser L."/>
            <person name="Jeffries C.D."/>
            <person name="Detter J.C."/>
            <person name="Brambilla E.M."/>
            <person name="Rohde M."/>
            <person name="Spring S."/>
            <person name="Goker M."/>
            <person name="Woyke T."/>
            <person name="Bristow J."/>
            <person name="Eisen J.A."/>
            <person name="Markowitz V."/>
            <person name="Hugenholtz P."/>
            <person name="Kyrpides N.C."/>
            <person name="Klenk H.P."/>
            <person name="Mavromatis K."/>
        </authorList>
    </citation>
    <scope>NUCLEOTIDE SEQUENCE [LARGE SCALE GENOMIC DNA]</scope>
    <source>
        <strain evidence="4">ATCC 700847 / DSM 10411 / MH2</strain>
    </source>
</reference>
<organism evidence="3 4">
    <name type="scientific">Hippea maritima (strain ATCC 700847 / DSM 10411 / MH2)</name>
    <dbReference type="NCBI Taxonomy" id="760142"/>
    <lineage>
        <taxon>Bacteria</taxon>
        <taxon>Pseudomonadati</taxon>
        <taxon>Campylobacterota</taxon>
        <taxon>Desulfurellia</taxon>
        <taxon>Desulfurellales</taxon>
        <taxon>Hippeaceae</taxon>
        <taxon>Hippea</taxon>
    </lineage>
</organism>
<dbReference type="GO" id="GO:0045333">
    <property type="term" value="P:cellular respiration"/>
    <property type="evidence" value="ECO:0007669"/>
    <property type="project" value="UniProtKB-ARBA"/>
</dbReference>
<keyword evidence="1 3" id="KW-0560">Oxidoreductase</keyword>
<proteinExistence type="predicted"/>
<dbReference type="STRING" id="760142.Hipma_1531"/>
<dbReference type="EC" id="1.2.7.3" evidence="3"/>
<gene>
    <name evidence="3" type="ordered locus">Hipma_1531</name>
</gene>
<dbReference type="RefSeq" id="WP_013682516.1">
    <property type="nucleotide sequence ID" value="NC_015318.1"/>
</dbReference>
<name>F2LTW1_HIPMA</name>
<evidence type="ECO:0000256" key="1">
    <source>
        <dbReference type="ARBA" id="ARBA00023002"/>
    </source>
</evidence>
<dbReference type="SUPFAM" id="SSF52518">
    <property type="entry name" value="Thiamin diphosphate-binding fold (THDP-binding)"/>
    <property type="match status" value="1"/>
</dbReference>
<sequence length="315" mass="34731">MAVDYTKYLRMEKMPLYWCPGCGDGIVLKCYLEAIDELGWKKDDCAMVSGIGCAARVTGYVDFHTLHTIHGRAIAVASGIKMSHPDKHVFVFGGDGDLVHIGGNHLVHACRRNIDITVVLINNWIYGMTGGQHSCTTPPGAKASTAPRGTFEPTIDVCKMAIGAGAGYVARGFAGDPTRLTKLIKEGLAYKGFSLIEVFSPCPINFGRRNKLGDPAKLMDYMKGFLVSSAKAKKMSEEELKGKFVMGVLHKDESKPELTESYKALVEKAQASDEYWAKYVKGSVTDADKYKITREELKGLYPYDVETPLKEWKKL</sequence>
<dbReference type="PANTHER" id="PTHR48084">
    <property type="entry name" value="2-OXOGLUTARATE OXIDOREDUCTASE SUBUNIT KORB-RELATED"/>
    <property type="match status" value="1"/>
</dbReference>
<dbReference type="InterPro" id="IPR011766">
    <property type="entry name" value="TPP_enzyme_TPP-bd"/>
</dbReference>
<reference evidence="4" key="2">
    <citation type="submission" date="2011-03" db="EMBL/GenBank/DDBJ databases">
        <title>The complete genome of Hippea maritima DSM 10411.</title>
        <authorList>
            <consortium name="US DOE Joint Genome Institute (JGI-PGF)"/>
            <person name="Lucas S."/>
            <person name="Copeland A."/>
            <person name="Lapidus A."/>
            <person name="Bruce D."/>
            <person name="Goodwin L."/>
            <person name="Pitluck S."/>
            <person name="Peters L."/>
            <person name="Kyrpides N."/>
            <person name="Mavromatis K."/>
            <person name="Pagani I."/>
            <person name="Ivanova N."/>
            <person name="Mikhailova N."/>
            <person name="Lu M."/>
            <person name="Detter J.C."/>
            <person name="Tapia R."/>
            <person name="Han C."/>
            <person name="Land M."/>
            <person name="Hauser L."/>
            <person name="Markowitz V."/>
            <person name="Cheng J.-F."/>
            <person name="Hugenholtz P."/>
            <person name="Woyke T."/>
            <person name="Wu D."/>
            <person name="Spring S."/>
            <person name="Schroeder M."/>
            <person name="Brambilla E."/>
            <person name="Klenk H.-P."/>
            <person name="Eisen J.A."/>
        </authorList>
    </citation>
    <scope>NUCLEOTIDE SEQUENCE [LARGE SCALE GENOMIC DNA]</scope>
    <source>
        <strain evidence="4">ATCC 700847 / DSM 10411 / MH2</strain>
    </source>
</reference>
<dbReference type="InterPro" id="IPR051457">
    <property type="entry name" value="2-oxoacid:Fd_oxidoreductase"/>
</dbReference>
<dbReference type="KEGG" id="hmr:Hipma_1531"/>
<dbReference type="Gene3D" id="3.40.50.970">
    <property type="match status" value="1"/>
</dbReference>
<keyword evidence="4" id="KW-1185">Reference proteome</keyword>
<dbReference type="AlphaFoldDB" id="F2LTW1"/>
<dbReference type="OrthoDB" id="9775140at2"/>
<dbReference type="PANTHER" id="PTHR48084:SF1">
    <property type="entry name" value="2-OXOGLUTARATE SYNTHASE SUBUNIT KORB"/>
    <property type="match status" value="1"/>
</dbReference>
<dbReference type="HOGENOM" id="CLU_048564_2_0_7"/>
<dbReference type="CDD" id="cd03375">
    <property type="entry name" value="TPP_OGFOR"/>
    <property type="match status" value="1"/>
</dbReference>
<dbReference type="GO" id="GO:0044281">
    <property type="term" value="P:small molecule metabolic process"/>
    <property type="evidence" value="ECO:0007669"/>
    <property type="project" value="UniProtKB-ARBA"/>
</dbReference>
<dbReference type="eggNOG" id="COG1013">
    <property type="taxonomic scope" value="Bacteria"/>
</dbReference>
<dbReference type="GO" id="GO:0030976">
    <property type="term" value="F:thiamine pyrophosphate binding"/>
    <property type="evidence" value="ECO:0007669"/>
    <property type="project" value="InterPro"/>
</dbReference>
<dbReference type="InParanoid" id="F2LTW1"/>
<accession>F2LTW1</accession>
<dbReference type="Proteomes" id="UP000008139">
    <property type="component" value="Chromosome"/>
</dbReference>
<dbReference type="GO" id="GO:0047553">
    <property type="term" value="F:2-oxoglutarate synthase activity"/>
    <property type="evidence" value="ECO:0007669"/>
    <property type="project" value="UniProtKB-EC"/>
</dbReference>
<protein>
    <submittedName>
        <fullName evidence="3">2-oxoglutarate synthase</fullName>
        <ecNumber evidence="3">1.2.7.3</ecNumber>
    </submittedName>
</protein>
<evidence type="ECO:0000259" key="2">
    <source>
        <dbReference type="Pfam" id="PF02775"/>
    </source>
</evidence>
<evidence type="ECO:0000313" key="4">
    <source>
        <dbReference type="Proteomes" id="UP000008139"/>
    </source>
</evidence>
<evidence type="ECO:0000313" key="3">
    <source>
        <dbReference type="EMBL" id="AEA34487.1"/>
    </source>
</evidence>
<feature type="domain" description="Thiamine pyrophosphate enzyme TPP-binding" evidence="2">
    <location>
        <begin position="55"/>
        <end position="198"/>
    </location>
</feature>
<dbReference type="Pfam" id="PF02775">
    <property type="entry name" value="TPP_enzyme_C"/>
    <property type="match status" value="1"/>
</dbReference>